<keyword evidence="2" id="KW-1185">Reference proteome</keyword>
<reference evidence="1 2" key="1">
    <citation type="journal article" date="2020" name="BMC Genomics">
        <title>Intraspecific diversification of the crop wild relative Brassica cretica Lam. using demographic model selection.</title>
        <authorList>
            <person name="Kioukis A."/>
            <person name="Michalopoulou V.A."/>
            <person name="Briers L."/>
            <person name="Pirintsos S."/>
            <person name="Studholme D.J."/>
            <person name="Pavlidis P."/>
            <person name="Sarris P.F."/>
        </authorList>
    </citation>
    <scope>NUCLEOTIDE SEQUENCE [LARGE SCALE GENOMIC DNA]</scope>
    <source>
        <strain evidence="2">cv. PFS-1207/04</strain>
    </source>
</reference>
<organism evidence="1 2">
    <name type="scientific">Brassica cretica</name>
    <name type="common">Mustard</name>
    <dbReference type="NCBI Taxonomy" id="69181"/>
    <lineage>
        <taxon>Eukaryota</taxon>
        <taxon>Viridiplantae</taxon>
        <taxon>Streptophyta</taxon>
        <taxon>Embryophyta</taxon>
        <taxon>Tracheophyta</taxon>
        <taxon>Spermatophyta</taxon>
        <taxon>Magnoliopsida</taxon>
        <taxon>eudicotyledons</taxon>
        <taxon>Gunneridae</taxon>
        <taxon>Pentapetalae</taxon>
        <taxon>rosids</taxon>
        <taxon>malvids</taxon>
        <taxon>Brassicales</taxon>
        <taxon>Brassicaceae</taxon>
        <taxon>Brassiceae</taxon>
        <taxon>Brassica</taxon>
    </lineage>
</organism>
<evidence type="ECO:0000313" key="2">
    <source>
        <dbReference type="Proteomes" id="UP000266723"/>
    </source>
</evidence>
<proteinExistence type="predicted"/>
<evidence type="ECO:0000313" key="1">
    <source>
        <dbReference type="EMBL" id="KAF3532311.1"/>
    </source>
</evidence>
<sequence>MKLLVASSFLAYADSSFSSSCIDSILFCISCSSSGVDVVSIDATKCLSVDAGALLSIDLERFLSTESDVEWKVDVITLLLKSFLHGKMFCRFLAVERCPMEPIDRYKVSKRDIGKLNDQHDFQEEGSTSIDRFRRYRSMWLVVDPSCEWYPNLAVADQFSCLTSPRCF</sequence>
<dbReference type="Proteomes" id="UP000266723">
    <property type="component" value="Unassembled WGS sequence"/>
</dbReference>
<accession>A0ABQ7BJN2</accession>
<gene>
    <name evidence="1" type="ORF">DY000_02038269</name>
</gene>
<comment type="caution">
    <text evidence="1">The sequence shown here is derived from an EMBL/GenBank/DDBJ whole genome shotgun (WGS) entry which is preliminary data.</text>
</comment>
<name>A0ABQ7BJN2_BRACR</name>
<protein>
    <submittedName>
        <fullName evidence="1">Uncharacterized protein</fullName>
    </submittedName>
</protein>
<dbReference type="EMBL" id="QGKV02001507">
    <property type="protein sequence ID" value="KAF3532311.1"/>
    <property type="molecule type" value="Genomic_DNA"/>
</dbReference>